<dbReference type="Pfam" id="PF02518">
    <property type="entry name" value="HATPase_c"/>
    <property type="match status" value="1"/>
</dbReference>
<dbReference type="InterPro" id="IPR036097">
    <property type="entry name" value="HisK_dim/P_sf"/>
</dbReference>
<dbReference type="PROSITE" id="PS50894">
    <property type="entry name" value="HPT"/>
    <property type="match status" value="1"/>
</dbReference>
<dbReference type="SMART" id="SM00073">
    <property type="entry name" value="HPT"/>
    <property type="match status" value="1"/>
</dbReference>
<keyword evidence="13" id="KW-0902">Two-component regulatory system</keyword>
<dbReference type="Gene3D" id="3.40.50.2300">
    <property type="match status" value="1"/>
</dbReference>
<dbReference type="KEGG" id="haz:A9404_01935"/>
<dbReference type="CDD" id="cd00130">
    <property type="entry name" value="PAS"/>
    <property type="match status" value="2"/>
</dbReference>
<evidence type="ECO:0000313" key="26">
    <source>
        <dbReference type="Proteomes" id="UP000078596"/>
    </source>
</evidence>
<dbReference type="Gene3D" id="1.10.287.130">
    <property type="match status" value="1"/>
</dbReference>
<dbReference type="CDD" id="cd16922">
    <property type="entry name" value="HATPase_EvgS-ArcB-TorS-like"/>
    <property type="match status" value="1"/>
</dbReference>
<feature type="domain" description="PAC" evidence="23">
    <location>
        <begin position="462"/>
        <end position="514"/>
    </location>
</feature>
<feature type="domain" description="PAS" evidence="22">
    <location>
        <begin position="515"/>
        <end position="585"/>
    </location>
</feature>
<evidence type="ECO:0000256" key="17">
    <source>
        <dbReference type="PROSITE-ProRule" id="PRU00110"/>
    </source>
</evidence>
<dbReference type="Pfam" id="PF13426">
    <property type="entry name" value="PAS_9"/>
    <property type="match status" value="1"/>
</dbReference>
<keyword evidence="5" id="KW-0997">Cell inner membrane</keyword>
<feature type="transmembrane region" description="Helical" evidence="19">
    <location>
        <begin position="334"/>
        <end position="354"/>
    </location>
</feature>
<dbReference type="Pfam" id="PF00512">
    <property type="entry name" value="HisKA"/>
    <property type="match status" value="1"/>
</dbReference>
<reference evidence="25 26" key="1">
    <citation type="submission" date="2016-06" db="EMBL/GenBank/DDBJ databases">
        <title>Insight into the functional genes involving in sulfur oxidation in Pearl River water.</title>
        <authorList>
            <person name="Luo J."/>
            <person name="Tan X."/>
            <person name="Lin W."/>
        </authorList>
    </citation>
    <scope>NUCLEOTIDE SEQUENCE [LARGE SCALE GENOMIC DNA]</scope>
    <source>
        <strain evidence="25 26">LS2</strain>
    </source>
</reference>
<keyword evidence="26" id="KW-1185">Reference proteome</keyword>
<dbReference type="PRINTS" id="PR00344">
    <property type="entry name" value="BCTRLSENSOR"/>
</dbReference>
<dbReference type="GO" id="GO:0005886">
    <property type="term" value="C:plasma membrane"/>
    <property type="evidence" value="ECO:0007669"/>
    <property type="project" value="UniProtKB-SubCell"/>
</dbReference>
<protein>
    <recommendedName>
        <fullName evidence="16">Sensor protein FixL</fullName>
        <ecNumber evidence="3">2.7.13.3</ecNumber>
    </recommendedName>
</protein>
<evidence type="ECO:0000259" key="22">
    <source>
        <dbReference type="PROSITE" id="PS50112"/>
    </source>
</evidence>
<dbReference type="AlphaFoldDB" id="A0A191ZEL0"/>
<dbReference type="GO" id="GO:0006355">
    <property type="term" value="P:regulation of DNA-templated transcription"/>
    <property type="evidence" value="ECO:0007669"/>
    <property type="project" value="InterPro"/>
</dbReference>
<keyword evidence="4" id="KW-1003">Cell membrane</keyword>
<name>A0A191ZEL0_9GAMM</name>
<dbReference type="SMART" id="SM00086">
    <property type="entry name" value="PAC"/>
    <property type="match status" value="2"/>
</dbReference>
<evidence type="ECO:0000313" key="25">
    <source>
        <dbReference type="EMBL" id="ANJ66302.1"/>
    </source>
</evidence>
<dbReference type="InterPro" id="IPR005467">
    <property type="entry name" value="His_kinase_dom"/>
</dbReference>
<dbReference type="SUPFAM" id="SSF103190">
    <property type="entry name" value="Sensory domain-like"/>
    <property type="match status" value="2"/>
</dbReference>
<dbReference type="Pfam" id="PF01627">
    <property type="entry name" value="Hpt"/>
    <property type="match status" value="1"/>
</dbReference>
<evidence type="ECO:0000256" key="13">
    <source>
        <dbReference type="ARBA" id="ARBA00023012"/>
    </source>
</evidence>
<accession>A0A191ZEL0</accession>
<dbReference type="PROSITE" id="PS50110">
    <property type="entry name" value="RESPONSE_REGULATORY"/>
    <property type="match status" value="1"/>
</dbReference>
<comment type="function">
    <text evidence="15">Putative oxygen sensor; modulates the activity of FixJ, a transcriptional activator of nitrogen fixation fixK gene. FixL probably acts as a kinase that phosphorylates FixJ.</text>
</comment>
<dbReference type="CDD" id="cd00082">
    <property type="entry name" value="HisKA"/>
    <property type="match status" value="1"/>
</dbReference>
<dbReference type="PROSITE" id="PS50113">
    <property type="entry name" value="PAC"/>
    <property type="match status" value="2"/>
</dbReference>
<proteinExistence type="predicted"/>
<evidence type="ECO:0000256" key="3">
    <source>
        <dbReference type="ARBA" id="ARBA00012438"/>
    </source>
</evidence>
<dbReference type="InterPro" id="IPR029151">
    <property type="entry name" value="Sensor-like_sf"/>
</dbReference>
<evidence type="ECO:0000256" key="7">
    <source>
        <dbReference type="ARBA" id="ARBA00022679"/>
    </source>
</evidence>
<dbReference type="InterPro" id="IPR035965">
    <property type="entry name" value="PAS-like_dom_sf"/>
</dbReference>
<dbReference type="PROSITE" id="PS50109">
    <property type="entry name" value="HIS_KIN"/>
    <property type="match status" value="1"/>
</dbReference>
<dbReference type="FunFam" id="3.30.450.20:FF:000060">
    <property type="entry name" value="Sensor protein FixL"/>
    <property type="match status" value="1"/>
</dbReference>
<dbReference type="Pfam" id="PF21623">
    <property type="entry name" value="HK_sensor_dom_bact"/>
    <property type="match status" value="1"/>
</dbReference>
<dbReference type="InterPro" id="IPR000700">
    <property type="entry name" value="PAS-assoc_C"/>
</dbReference>
<dbReference type="SUPFAM" id="SSF55874">
    <property type="entry name" value="ATPase domain of HSP90 chaperone/DNA topoisomerase II/histidine kinase"/>
    <property type="match status" value="1"/>
</dbReference>
<dbReference type="Gene3D" id="3.30.565.10">
    <property type="entry name" value="Histidine kinase-like ATPase, C-terminal domain"/>
    <property type="match status" value="1"/>
</dbReference>
<dbReference type="InterPro" id="IPR004358">
    <property type="entry name" value="Sig_transdc_His_kin-like_C"/>
</dbReference>
<dbReference type="InterPro" id="IPR001610">
    <property type="entry name" value="PAC"/>
</dbReference>
<dbReference type="InterPro" id="IPR013767">
    <property type="entry name" value="PAS_fold"/>
</dbReference>
<dbReference type="InterPro" id="IPR036641">
    <property type="entry name" value="HPT_dom_sf"/>
</dbReference>
<feature type="modified residue" description="4-aspartylphosphate" evidence="18">
    <location>
        <position position="962"/>
    </location>
</feature>
<dbReference type="InterPro" id="IPR008207">
    <property type="entry name" value="Sig_transdc_His_kin_Hpt_dom"/>
</dbReference>
<keyword evidence="10" id="KW-0418">Kinase</keyword>
<evidence type="ECO:0000256" key="9">
    <source>
        <dbReference type="ARBA" id="ARBA00022741"/>
    </source>
</evidence>
<sequence>MSQPNERIEVQALLVRFTQIFVPVVLILSGILYSVIRFDQHIRLQRAEVREHSRILVAKQSIQSDFASVITDLQVLSNLPLLQSYLSDGQPAQRADLEKIFLLLAKKSRRYDQIRYLDATGEERIRINDNDGMPAVVTAAKLQNKRGRYYFEDSLALNRNQIFVSPLDLNMEHRRIETPYKPMIRFGTPVYDRNGDKKGVVILNYFGDRLLKNFHTTMQGGLPHEGMLLNQEGYWLSGPNPTKEWGFMFGDKSRTFAHEYPDIWPVIRASEQGFLRTDRGLFVYDTVRPLSTLGPIEEARATASQASSPPYQWKIVSFIPDSALYASAFYTHTFSWAILALTFLMLALLTLYIARVTLSRQLARQSIRRLNKELEKRVIAHAAGEERLSVTLNAIGDAVLSTDKEGNVNRLNPVAEKLTGWSQADAYGRPIGEVFNIINQQTRAPAPVPVWNTLNMGSIQGLANDTVLIARDGTERPIADSCAPIRDRQGAIIGAILVFRDVTQEYAAKRALIDSRKRIQEILNAVADGVVTIDQHGAIESFNPAAEQLFGYTEAEVMGQNVKMLMPEPHRSQHDDYLARYLETGEARVVGQRREMEAQRKNGSRFPINLAVNTLQLSDAVHFTGVIRDITETKLHEQQLIAARDDAEKANHLKDSFLATMSHEIRTPLTGILGMLEVLSMTDLEPDQITTLQAAWESARGLLRIVNDILDWSKIQEGKLVLSPQATSIPQLIQEVVNTYSRVASAKNLLLKHEIDPKLSAAHIVDPLRLSQILNNFVSNAIKFTEEGEIVVSAELLELKESGERIRFSVRDTGVGIAEEVQAQLFQHYRQASADTARLYGGTGLGLSICRRLADLLDGQIQLVSAPNEGATFSLILTLPVSAAPADRLPALLPVVEQRKVTPFRENTDNAPQVLAVDDHPINRDLLARQIRLLGLRVVSADNGISALAAWPKDDCALIITDCHMPELDGYAFARAVRKIETEEKRPRLPIIAWTANASSEELERCQASGIDDLLVKPADLTQLKQAIARWLPVSDAENDKKTTPLGEATDESDQERILDSSVLANIVQTDAERVRLLQEFHRHILADATRLADELKTGAQAETSLISVADAAHRMKGSSRMVGAQELAEACQRIEETARANDHTAACAAESDLTAALDRFGRMLAERTRNQGS</sequence>
<keyword evidence="6 18" id="KW-0597">Phosphoprotein</keyword>
<keyword evidence="11" id="KW-0067">ATP-binding</keyword>
<dbReference type="PANTHER" id="PTHR43047:SF64">
    <property type="entry name" value="HISTIDINE KINASE CONTAINING CHEY-HOMOLOGOUS RECEIVER DOMAIN AND PAS DOMAIN-RELATED"/>
    <property type="match status" value="1"/>
</dbReference>
<dbReference type="Gene3D" id="3.30.450.20">
    <property type="entry name" value="PAS domain"/>
    <property type="match status" value="4"/>
</dbReference>
<evidence type="ECO:0000256" key="6">
    <source>
        <dbReference type="ARBA" id="ARBA00022553"/>
    </source>
</evidence>
<evidence type="ECO:0000256" key="2">
    <source>
        <dbReference type="ARBA" id="ARBA00004429"/>
    </source>
</evidence>
<dbReference type="InterPro" id="IPR001789">
    <property type="entry name" value="Sig_transdc_resp-reg_receiver"/>
</dbReference>
<dbReference type="PANTHER" id="PTHR43047">
    <property type="entry name" value="TWO-COMPONENT HISTIDINE PROTEIN KINASE"/>
    <property type="match status" value="1"/>
</dbReference>
<dbReference type="RefSeq" id="WP_066098171.1">
    <property type="nucleotide sequence ID" value="NZ_CP016027.1"/>
</dbReference>
<evidence type="ECO:0000256" key="19">
    <source>
        <dbReference type="SAM" id="Phobius"/>
    </source>
</evidence>
<evidence type="ECO:0000256" key="1">
    <source>
        <dbReference type="ARBA" id="ARBA00000085"/>
    </source>
</evidence>
<feature type="transmembrane region" description="Helical" evidence="19">
    <location>
        <begin position="20"/>
        <end position="36"/>
    </location>
</feature>
<keyword evidence="8 19" id="KW-0812">Transmembrane</keyword>
<dbReference type="Pfam" id="PF00989">
    <property type="entry name" value="PAS"/>
    <property type="match status" value="1"/>
</dbReference>
<dbReference type="InterPro" id="IPR036890">
    <property type="entry name" value="HATPase_C_sf"/>
</dbReference>
<organism evidence="25 26">
    <name type="scientific">Halothiobacillus diazotrophicus</name>
    <dbReference type="NCBI Taxonomy" id="1860122"/>
    <lineage>
        <taxon>Bacteria</taxon>
        <taxon>Pseudomonadati</taxon>
        <taxon>Pseudomonadota</taxon>
        <taxon>Gammaproteobacteria</taxon>
        <taxon>Chromatiales</taxon>
        <taxon>Halothiobacillaceae</taxon>
        <taxon>Halothiobacillus</taxon>
    </lineage>
</organism>
<evidence type="ECO:0000259" key="20">
    <source>
        <dbReference type="PROSITE" id="PS50109"/>
    </source>
</evidence>
<feature type="domain" description="PAS" evidence="22">
    <location>
        <begin position="384"/>
        <end position="443"/>
    </location>
</feature>
<dbReference type="InterPro" id="IPR003594">
    <property type="entry name" value="HATPase_dom"/>
</dbReference>
<comment type="catalytic activity">
    <reaction evidence="1">
        <text>ATP + protein L-histidine = ADP + protein N-phospho-L-histidine.</text>
        <dbReference type="EC" id="2.7.13.3"/>
    </reaction>
</comment>
<feature type="domain" description="Histidine kinase" evidence="20">
    <location>
        <begin position="660"/>
        <end position="881"/>
    </location>
</feature>
<dbReference type="SUPFAM" id="SSF52172">
    <property type="entry name" value="CheY-like"/>
    <property type="match status" value="1"/>
</dbReference>
<evidence type="ECO:0000256" key="15">
    <source>
        <dbReference type="ARBA" id="ARBA00059827"/>
    </source>
</evidence>
<dbReference type="SMART" id="SM00388">
    <property type="entry name" value="HisKA"/>
    <property type="match status" value="1"/>
</dbReference>
<evidence type="ECO:0000256" key="4">
    <source>
        <dbReference type="ARBA" id="ARBA00022475"/>
    </source>
</evidence>
<dbReference type="GO" id="GO:0000155">
    <property type="term" value="F:phosphorelay sensor kinase activity"/>
    <property type="evidence" value="ECO:0007669"/>
    <property type="project" value="InterPro"/>
</dbReference>
<feature type="modified residue" description="Phosphohistidine" evidence="17">
    <location>
        <position position="1114"/>
    </location>
</feature>
<dbReference type="FunFam" id="3.30.565.10:FF:000010">
    <property type="entry name" value="Sensor histidine kinase RcsC"/>
    <property type="match status" value="1"/>
</dbReference>
<dbReference type="NCBIfam" id="TIGR00229">
    <property type="entry name" value="sensory_box"/>
    <property type="match status" value="2"/>
</dbReference>
<dbReference type="CDD" id="cd18773">
    <property type="entry name" value="PDC1_HK_sensor"/>
    <property type="match status" value="1"/>
</dbReference>
<dbReference type="InterPro" id="IPR048760">
    <property type="entry name" value="VP0354-like_sensor_dom"/>
</dbReference>
<evidence type="ECO:0000256" key="16">
    <source>
        <dbReference type="ARBA" id="ARBA00070616"/>
    </source>
</evidence>
<evidence type="ECO:0000256" key="8">
    <source>
        <dbReference type="ARBA" id="ARBA00022692"/>
    </source>
</evidence>
<dbReference type="SMART" id="SM00387">
    <property type="entry name" value="HATPase_c"/>
    <property type="match status" value="1"/>
</dbReference>
<dbReference type="PROSITE" id="PS50112">
    <property type="entry name" value="PAS"/>
    <property type="match status" value="2"/>
</dbReference>
<dbReference type="EC" id="2.7.13.3" evidence="3"/>
<dbReference type="InterPro" id="IPR000014">
    <property type="entry name" value="PAS"/>
</dbReference>
<feature type="domain" description="Response regulatory" evidence="21">
    <location>
        <begin position="913"/>
        <end position="1032"/>
    </location>
</feature>
<dbReference type="GO" id="GO:0005524">
    <property type="term" value="F:ATP binding"/>
    <property type="evidence" value="ECO:0007669"/>
    <property type="project" value="UniProtKB-KW"/>
</dbReference>
<dbReference type="InterPro" id="IPR003661">
    <property type="entry name" value="HisK_dim/P_dom"/>
</dbReference>
<keyword evidence="14 19" id="KW-0472">Membrane</keyword>
<dbReference type="CDD" id="cd17546">
    <property type="entry name" value="REC_hyHK_CKI1_RcsC-like"/>
    <property type="match status" value="1"/>
</dbReference>
<keyword evidence="12 19" id="KW-1133">Transmembrane helix</keyword>
<evidence type="ECO:0000256" key="11">
    <source>
        <dbReference type="ARBA" id="ARBA00022840"/>
    </source>
</evidence>
<dbReference type="STRING" id="1860122.A9404_01935"/>
<evidence type="ECO:0000259" key="23">
    <source>
        <dbReference type="PROSITE" id="PS50113"/>
    </source>
</evidence>
<dbReference type="Gene3D" id="1.20.120.160">
    <property type="entry name" value="HPT domain"/>
    <property type="match status" value="1"/>
</dbReference>
<evidence type="ECO:0000256" key="12">
    <source>
        <dbReference type="ARBA" id="ARBA00022989"/>
    </source>
</evidence>
<dbReference type="EMBL" id="CP016027">
    <property type="protein sequence ID" value="ANJ66302.1"/>
    <property type="molecule type" value="Genomic_DNA"/>
</dbReference>
<evidence type="ECO:0000259" key="24">
    <source>
        <dbReference type="PROSITE" id="PS50894"/>
    </source>
</evidence>
<evidence type="ECO:0000259" key="21">
    <source>
        <dbReference type="PROSITE" id="PS50110"/>
    </source>
</evidence>
<evidence type="ECO:0000256" key="14">
    <source>
        <dbReference type="ARBA" id="ARBA00023136"/>
    </source>
</evidence>
<evidence type="ECO:0000256" key="5">
    <source>
        <dbReference type="ARBA" id="ARBA00022519"/>
    </source>
</evidence>
<feature type="domain" description="PAC" evidence="23">
    <location>
        <begin position="592"/>
        <end position="642"/>
    </location>
</feature>
<dbReference type="CDD" id="cd00088">
    <property type="entry name" value="HPT"/>
    <property type="match status" value="1"/>
</dbReference>
<dbReference type="SUPFAM" id="SSF47384">
    <property type="entry name" value="Homodimeric domain of signal transducing histidine kinase"/>
    <property type="match status" value="1"/>
</dbReference>
<dbReference type="SMART" id="SM00448">
    <property type="entry name" value="REC"/>
    <property type="match status" value="1"/>
</dbReference>
<feature type="domain" description="HPt" evidence="24">
    <location>
        <begin position="1074"/>
        <end position="1172"/>
    </location>
</feature>
<keyword evidence="7" id="KW-0808">Transferase</keyword>
<keyword evidence="9" id="KW-0547">Nucleotide-binding</keyword>
<evidence type="ECO:0000256" key="10">
    <source>
        <dbReference type="ARBA" id="ARBA00022777"/>
    </source>
</evidence>
<dbReference type="SUPFAM" id="SSF55785">
    <property type="entry name" value="PYP-like sensor domain (PAS domain)"/>
    <property type="match status" value="2"/>
</dbReference>
<comment type="subcellular location">
    <subcellularLocation>
        <location evidence="2">Cell inner membrane</location>
        <topology evidence="2">Multi-pass membrane protein</topology>
    </subcellularLocation>
</comment>
<evidence type="ECO:0000256" key="18">
    <source>
        <dbReference type="PROSITE-ProRule" id="PRU00169"/>
    </source>
</evidence>
<dbReference type="Proteomes" id="UP000078596">
    <property type="component" value="Chromosome"/>
</dbReference>
<dbReference type="SMART" id="SM00091">
    <property type="entry name" value="PAS"/>
    <property type="match status" value="2"/>
</dbReference>
<dbReference type="SUPFAM" id="SSF47226">
    <property type="entry name" value="Histidine-containing phosphotransfer domain, HPT domain"/>
    <property type="match status" value="1"/>
</dbReference>
<dbReference type="Pfam" id="PF00072">
    <property type="entry name" value="Response_reg"/>
    <property type="match status" value="1"/>
</dbReference>
<dbReference type="InterPro" id="IPR011006">
    <property type="entry name" value="CheY-like_superfamily"/>
</dbReference>
<gene>
    <name evidence="25" type="ORF">A9404_01935</name>
</gene>